<accession>A0ABS8NL91</accession>
<dbReference type="RefSeq" id="WP_230275709.1">
    <property type="nucleotide sequence ID" value="NZ_JAJKFW010000043.1"/>
</dbReference>
<evidence type="ECO:0000313" key="1">
    <source>
        <dbReference type="EMBL" id="MCC9644341.1"/>
    </source>
</evidence>
<dbReference type="SMART" id="SM00028">
    <property type="entry name" value="TPR"/>
    <property type="match status" value="3"/>
</dbReference>
<dbReference type="SUPFAM" id="SSF48452">
    <property type="entry name" value="TPR-like"/>
    <property type="match status" value="1"/>
</dbReference>
<dbReference type="InterPro" id="IPR019734">
    <property type="entry name" value="TPR_rpt"/>
</dbReference>
<dbReference type="Gene3D" id="1.25.40.10">
    <property type="entry name" value="Tetratricopeptide repeat domain"/>
    <property type="match status" value="1"/>
</dbReference>
<dbReference type="EMBL" id="JAJKFW010000043">
    <property type="protein sequence ID" value="MCC9644341.1"/>
    <property type="molecule type" value="Genomic_DNA"/>
</dbReference>
<evidence type="ECO:0008006" key="3">
    <source>
        <dbReference type="Google" id="ProtNLM"/>
    </source>
</evidence>
<name>A0ABS8NL91_9BACT</name>
<dbReference type="Proteomes" id="UP001430306">
    <property type="component" value="Unassembled WGS sequence"/>
</dbReference>
<dbReference type="Pfam" id="PF13181">
    <property type="entry name" value="TPR_8"/>
    <property type="match status" value="2"/>
</dbReference>
<organism evidence="1 2">
    <name type="scientific">Rhodopirellula halodulae</name>
    <dbReference type="NCBI Taxonomy" id="2894198"/>
    <lineage>
        <taxon>Bacteria</taxon>
        <taxon>Pseudomonadati</taxon>
        <taxon>Planctomycetota</taxon>
        <taxon>Planctomycetia</taxon>
        <taxon>Pirellulales</taxon>
        <taxon>Pirellulaceae</taxon>
        <taxon>Rhodopirellula</taxon>
    </lineage>
</organism>
<evidence type="ECO:0000313" key="2">
    <source>
        <dbReference type="Proteomes" id="UP001430306"/>
    </source>
</evidence>
<proteinExistence type="predicted"/>
<dbReference type="InterPro" id="IPR011990">
    <property type="entry name" value="TPR-like_helical_dom_sf"/>
</dbReference>
<reference evidence="1" key="1">
    <citation type="submission" date="2021-11" db="EMBL/GenBank/DDBJ databases">
        <title>Genome sequence.</title>
        <authorList>
            <person name="Sun Q."/>
        </authorList>
    </citation>
    <scope>NUCLEOTIDE SEQUENCE</scope>
    <source>
        <strain evidence="1">JC740</strain>
    </source>
</reference>
<comment type="caution">
    <text evidence="1">The sequence shown here is derived from an EMBL/GenBank/DDBJ whole genome shotgun (WGS) entry which is preliminary data.</text>
</comment>
<gene>
    <name evidence="1" type="ORF">LOC71_18850</name>
</gene>
<protein>
    <recommendedName>
        <fullName evidence="3">Tetratricopeptide repeat protein</fullName>
    </recommendedName>
</protein>
<keyword evidence="2" id="KW-1185">Reference proteome</keyword>
<sequence length="193" mass="21309">MATDDEVRKLAAKGWSDEIDALFENGLPDSQMKILKEAGLFDDDDVADDDLPPPIDDDADMAIQDLLEQAEGFFAGSNFDDAIGAFNDILKLLPEPHFEYDYATRAYTGIGDAYFSKRDYQNCLAALETAKRCDGGLGNPFVHLRLGQAYLKLGNEENAADNLMRAYMAGGGEVFDEEAPEFLAFLRTKAMIE</sequence>